<dbReference type="SMART" id="SM00079">
    <property type="entry name" value="PBPe"/>
    <property type="match status" value="1"/>
</dbReference>
<feature type="chain" id="PRO_5001531926" evidence="2">
    <location>
        <begin position="22"/>
        <end position="250"/>
    </location>
</feature>
<feature type="domain" description="Ionotropic glutamate receptor C-terminal" evidence="4">
    <location>
        <begin position="23"/>
        <end position="247"/>
    </location>
</feature>
<dbReference type="InterPro" id="IPR001320">
    <property type="entry name" value="Iontro_rcpt_C"/>
</dbReference>
<feature type="domain" description="Solute-binding protein family 3/N-terminal" evidence="3">
    <location>
        <begin position="23"/>
        <end position="248"/>
    </location>
</feature>
<name>A0A024LS96_9HYPH</name>
<dbReference type="GO" id="GO:0015276">
    <property type="term" value="F:ligand-gated monoatomic ion channel activity"/>
    <property type="evidence" value="ECO:0007669"/>
    <property type="project" value="InterPro"/>
</dbReference>
<dbReference type="PANTHER" id="PTHR35936:SF17">
    <property type="entry name" value="ARGININE-BINDING EXTRACELLULAR PROTEIN ARTP"/>
    <property type="match status" value="1"/>
</dbReference>
<dbReference type="InterPro" id="IPR001638">
    <property type="entry name" value="Solute-binding_3/MltF_N"/>
</dbReference>
<evidence type="ECO:0000259" key="4">
    <source>
        <dbReference type="SMART" id="SM00079"/>
    </source>
</evidence>
<dbReference type="EMBL" id="HG977196">
    <property type="protein sequence ID" value="CDP80004.1"/>
    <property type="molecule type" value="Genomic_DNA"/>
</dbReference>
<dbReference type="PANTHER" id="PTHR35936">
    <property type="entry name" value="MEMBRANE-BOUND LYTIC MUREIN TRANSGLYCOSYLASE F"/>
    <property type="match status" value="1"/>
</dbReference>
<evidence type="ECO:0000313" key="5">
    <source>
        <dbReference type="EMBL" id="CDP80004.1"/>
    </source>
</evidence>
<evidence type="ECO:0000256" key="1">
    <source>
        <dbReference type="ARBA" id="ARBA00022729"/>
    </source>
</evidence>
<sequence length="250" mass="28288" precursor="true">MKLLAIILMVSVTLFTQLVNAKTLKIATEGSYPPFSYIDSNNKLQGFDIDISYALCEKMNVECSIILQDFDGIIPGLLAKKYDAIIASLAPTQERLQKIDFTDAYYRTALAVIVPKDSQIKEISAEAFKGKNLGVQSNTTQSMYAEDNYASKGVNIKLYPTAIEVNRDLLSHRLDVVILDKLQILSWLENEGKECCRLLGSIEETQLPIAIGIRHNNDDLKNKFNEAIKEIRMDGTYDKIRKKYFEVDIY</sequence>
<evidence type="ECO:0000259" key="3">
    <source>
        <dbReference type="SMART" id="SM00062"/>
    </source>
</evidence>
<dbReference type="Gene3D" id="3.40.190.10">
    <property type="entry name" value="Periplasmic binding protein-like II"/>
    <property type="match status" value="2"/>
</dbReference>
<evidence type="ECO:0000256" key="2">
    <source>
        <dbReference type="SAM" id="SignalP"/>
    </source>
</evidence>
<dbReference type="SUPFAM" id="SSF53850">
    <property type="entry name" value="Periplasmic binding protein-like II"/>
    <property type="match status" value="1"/>
</dbReference>
<protein>
    <submittedName>
        <fullName evidence="5">Amino acid ABC transporter substrate-binding protein</fullName>
    </submittedName>
</protein>
<proteinExistence type="predicted"/>
<dbReference type="AlphaFoldDB" id="A0A024LS96"/>
<dbReference type="SMART" id="SM00062">
    <property type="entry name" value="PBPb"/>
    <property type="match status" value="1"/>
</dbReference>
<reference evidence="5" key="1">
    <citation type="submission" date="2013-11" db="EMBL/GenBank/DDBJ databases">
        <authorList>
            <person name="GENOMES U."/>
        </authorList>
    </citation>
    <scope>NUCLEOTIDE SEQUENCE</scope>
    <source>
        <strain evidence="5">MVT06</strain>
    </source>
</reference>
<reference evidence="5" key="2">
    <citation type="submission" date="2014-05" db="EMBL/GenBank/DDBJ databases">
        <title>Genome sequencing of Bartonella spp. isolated from human blood.</title>
        <authorList>
            <person name="Raoult D."/>
        </authorList>
    </citation>
    <scope>NUCLEOTIDE SEQUENCE</scope>
    <source>
        <strain evidence="5">MVT06</strain>
    </source>
</reference>
<feature type="signal peptide" evidence="2">
    <location>
        <begin position="1"/>
        <end position="21"/>
    </location>
</feature>
<keyword evidence="1 2" id="KW-0732">Signal</keyword>
<accession>A0A024LS96</accession>
<dbReference type="GO" id="GO:0016020">
    <property type="term" value="C:membrane"/>
    <property type="evidence" value="ECO:0007669"/>
    <property type="project" value="InterPro"/>
</dbReference>
<organism evidence="5">
    <name type="scientific">Bartonella schoenbuchensis</name>
    <dbReference type="NCBI Taxonomy" id="165694"/>
    <lineage>
        <taxon>Bacteria</taxon>
        <taxon>Pseudomonadati</taxon>
        <taxon>Pseudomonadota</taxon>
        <taxon>Alphaproteobacteria</taxon>
        <taxon>Hyphomicrobiales</taxon>
        <taxon>Bartonellaceae</taxon>
        <taxon>Bartonella</taxon>
    </lineage>
</organism>
<gene>
    <name evidence="5" type="ORF">BN1046_00913</name>
</gene>
<dbReference type="Pfam" id="PF00497">
    <property type="entry name" value="SBP_bac_3"/>
    <property type="match status" value="1"/>
</dbReference>